<dbReference type="Proteomes" id="UP001516662">
    <property type="component" value="Unassembled WGS sequence"/>
</dbReference>
<protein>
    <submittedName>
        <fullName evidence="2">Uncharacterized protein</fullName>
    </submittedName>
</protein>
<feature type="transmembrane region" description="Helical" evidence="1">
    <location>
        <begin position="32"/>
        <end position="54"/>
    </location>
</feature>
<feature type="transmembrane region" description="Helical" evidence="1">
    <location>
        <begin position="7"/>
        <end position="26"/>
    </location>
</feature>
<keyword evidence="1" id="KW-0472">Membrane</keyword>
<evidence type="ECO:0000313" key="3">
    <source>
        <dbReference type="Proteomes" id="UP001516662"/>
    </source>
</evidence>
<name>A0ABR9QJ99_9BACI</name>
<keyword evidence="3" id="KW-1185">Reference proteome</keyword>
<comment type="caution">
    <text evidence="2">The sequence shown here is derived from an EMBL/GenBank/DDBJ whole genome shotgun (WGS) entry which is preliminary data.</text>
</comment>
<organism evidence="2 3">
    <name type="scientific">Litchfieldia luteola</name>
    <dbReference type="NCBI Taxonomy" id="682179"/>
    <lineage>
        <taxon>Bacteria</taxon>
        <taxon>Bacillati</taxon>
        <taxon>Bacillota</taxon>
        <taxon>Bacilli</taxon>
        <taxon>Bacillales</taxon>
        <taxon>Bacillaceae</taxon>
        <taxon>Litchfieldia</taxon>
    </lineage>
</organism>
<evidence type="ECO:0000256" key="1">
    <source>
        <dbReference type="SAM" id="Phobius"/>
    </source>
</evidence>
<accession>A0ABR9QJ99</accession>
<sequence>MTAREVKWGLMIVVIILLGYILPYTVLSNVTAWYGSFLLWTILAIAIIVINYFFTKNWGDSE</sequence>
<evidence type="ECO:0000313" key="2">
    <source>
        <dbReference type="EMBL" id="MBE4908571.1"/>
    </source>
</evidence>
<gene>
    <name evidence="2" type="ORF">IMZ08_10935</name>
</gene>
<keyword evidence="1" id="KW-1133">Transmembrane helix</keyword>
<dbReference type="RefSeq" id="WP_193536382.1">
    <property type="nucleotide sequence ID" value="NZ_JADCLJ010000020.1"/>
</dbReference>
<proteinExistence type="predicted"/>
<keyword evidence="1" id="KW-0812">Transmembrane</keyword>
<dbReference type="EMBL" id="JADCLJ010000020">
    <property type="protein sequence ID" value="MBE4908571.1"/>
    <property type="molecule type" value="Genomic_DNA"/>
</dbReference>
<reference evidence="2 3" key="1">
    <citation type="submission" date="2020-10" db="EMBL/GenBank/DDBJ databases">
        <title>Bacillus sp. HD4P25, an endophyte from a halophyte.</title>
        <authorList>
            <person name="Sun J.-Q."/>
        </authorList>
    </citation>
    <scope>NUCLEOTIDE SEQUENCE [LARGE SCALE GENOMIC DNA]</scope>
    <source>
        <strain evidence="2 3">YIM 93174</strain>
    </source>
</reference>